<proteinExistence type="predicted"/>
<protein>
    <submittedName>
        <fullName evidence="2">Uncharacterized protein</fullName>
    </submittedName>
</protein>
<comment type="caution">
    <text evidence="2">The sequence shown here is derived from an EMBL/GenBank/DDBJ whole genome shotgun (WGS) entry which is preliminary data.</text>
</comment>
<keyword evidence="1" id="KW-0472">Membrane</keyword>
<dbReference type="PROSITE" id="PS51257">
    <property type="entry name" value="PROKAR_LIPOPROTEIN"/>
    <property type="match status" value="1"/>
</dbReference>
<dbReference type="EMBL" id="AMCI01002294">
    <property type="protein sequence ID" value="EJX03116.1"/>
    <property type="molecule type" value="Genomic_DNA"/>
</dbReference>
<sequence>MEYYVQRRGNEALLAYSVMSACLVAVVGISLLTYHFGQKDEKIQNFVE</sequence>
<dbReference type="AlphaFoldDB" id="J9CSE8"/>
<evidence type="ECO:0000256" key="1">
    <source>
        <dbReference type="SAM" id="Phobius"/>
    </source>
</evidence>
<reference evidence="2" key="1">
    <citation type="journal article" date="2012" name="PLoS ONE">
        <title>Gene sets for utilization of primary and secondary nutrition supplies in the distal gut of endangered iberian lynx.</title>
        <authorList>
            <person name="Alcaide M."/>
            <person name="Messina E."/>
            <person name="Richter M."/>
            <person name="Bargiela R."/>
            <person name="Peplies J."/>
            <person name="Huws S.A."/>
            <person name="Newbold C.J."/>
            <person name="Golyshin P.N."/>
            <person name="Simon M.A."/>
            <person name="Lopez G."/>
            <person name="Yakimov M.M."/>
            <person name="Ferrer M."/>
        </authorList>
    </citation>
    <scope>NUCLEOTIDE SEQUENCE</scope>
</reference>
<keyword evidence="1" id="KW-1133">Transmembrane helix</keyword>
<organism evidence="2">
    <name type="scientific">gut metagenome</name>
    <dbReference type="NCBI Taxonomy" id="749906"/>
    <lineage>
        <taxon>unclassified sequences</taxon>
        <taxon>metagenomes</taxon>
        <taxon>organismal metagenomes</taxon>
    </lineage>
</organism>
<feature type="transmembrane region" description="Helical" evidence="1">
    <location>
        <begin position="12"/>
        <end position="34"/>
    </location>
</feature>
<gene>
    <name evidence="2" type="ORF">EVA_08777</name>
</gene>
<evidence type="ECO:0000313" key="2">
    <source>
        <dbReference type="EMBL" id="EJX03116.1"/>
    </source>
</evidence>
<name>J9CSE8_9ZZZZ</name>
<accession>J9CSE8</accession>
<keyword evidence="1" id="KW-0812">Transmembrane</keyword>